<keyword evidence="1 4" id="KW-0663">Pyridoxal phosphate</keyword>
<keyword evidence="6" id="KW-0032">Aminotransferase</keyword>
<dbReference type="PANTHER" id="PTHR30244">
    <property type="entry name" value="TRANSAMINASE"/>
    <property type="match status" value="1"/>
</dbReference>
<dbReference type="SUPFAM" id="SSF53383">
    <property type="entry name" value="PLP-dependent transferases"/>
    <property type="match status" value="1"/>
</dbReference>
<dbReference type="GO" id="GO:0000271">
    <property type="term" value="P:polysaccharide biosynthetic process"/>
    <property type="evidence" value="ECO:0007669"/>
    <property type="project" value="TreeGrafter"/>
</dbReference>
<reference evidence="6 7" key="1">
    <citation type="submission" date="2018-12" db="EMBL/GenBank/DDBJ databases">
        <title>Complete genome of Nonlabens sp. MJ115.</title>
        <authorList>
            <person name="Choi H.S."/>
            <person name="Jung J."/>
        </authorList>
    </citation>
    <scope>NUCLEOTIDE SEQUENCE [LARGE SCALE GENOMIC DNA]</scope>
    <source>
        <strain evidence="6 7">MJ115</strain>
    </source>
</reference>
<comment type="similarity">
    <text evidence="2 5">Belongs to the DegT/DnrJ/EryC1 family.</text>
</comment>
<evidence type="ECO:0000256" key="3">
    <source>
        <dbReference type="PIRSR" id="PIRSR000390-1"/>
    </source>
</evidence>
<dbReference type="GO" id="GO:0008483">
    <property type="term" value="F:transaminase activity"/>
    <property type="evidence" value="ECO:0007669"/>
    <property type="project" value="UniProtKB-KW"/>
</dbReference>
<dbReference type="GO" id="GO:0030170">
    <property type="term" value="F:pyridoxal phosphate binding"/>
    <property type="evidence" value="ECO:0007669"/>
    <property type="project" value="TreeGrafter"/>
</dbReference>
<dbReference type="PANTHER" id="PTHR30244:SF36">
    <property type="entry name" value="3-OXO-GLUCOSE-6-PHOSPHATE:GLUTAMATE AMINOTRANSFERASE"/>
    <property type="match status" value="1"/>
</dbReference>
<dbReference type="KEGG" id="noj:EJ995_12020"/>
<evidence type="ECO:0000256" key="5">
    <source>
        <dbReference type="RuleBase" id="RU004508"/>
    </source>
</evidence>
<feature type="modified residue" description="N6-(pyridoxal phosphate)lysine" evidence="4">
    <location>
        <position position="196"/>
    </location>
</feature>
<keyword evidence="6" id="KW-0808">Transferase</keyword>
<dbReference type="EMBL" id="CP034549">
    <property type="protein sequence ID" value="AZQ44914.1"/>
    <property type="molecule type" value="Genomic_DNA"/>
</dbReference>
<dbReference type="Pfam" id="PF01041">
    <property type="entry name" value="DegT_DnrJ_EryC1"/>
    <property type="match status" value="1"/>
</dbReference>
<keyword evidence="7" id="KW-1185">Reference proteome</keyword>
<dbReference type="Proteomes" id="UP000279600">
    <property type="component" value="Chromosome"/>
</dbReference>
<dbReference type="OrthoDB" id="9804264at2"/>
<dbReference type="Gene3D" id="3.90.1150.10">
    <property type="entry name" value="Aspartate Aminotransferase, domain 1"/>
    <property type="match status" value="1"/>
</dbReference>
<dbReference type="InterPro" id="IPR015421">
    <property type="entry name" value="PyrdxlP-dep_Trfase_major"/>
</dbReference>
<dbReference type="InterPro" id="IPR000653">
    <property type="entry name" value="DegT/StrS_aminotransferase"/>
</dbReference>
<name>A0A3S9N0K7_9FLAO</name>
<evidence type="ECO:0000256" key="1">
    <source>
        <dbReference type="ARBA" id="ARBA00022898"/>
    </source>
</evidence>
<evidence type="ECO:0000256" key="2">
    <source>
        <dbReference type="ARBA" id="ARBA00037999"/>
    </source>
</evidence>
<feature type="active site" description="Proton acceptor" evidence="3">
    <location>
        <position position="196"/>
    </location>
</feature>
<dbReference type="Gene3D" id="3.40.640.10">
    <property type="entry name" value="Type I PLP-dependent aspartate aminotransferase-like (Major domain)"/>
    <property type="match status" value="1"/>
</dbReference>
<protein>
    <submittedName>
        <fullName evidence="6">DegT/DnrJ/EryC1/StrS family aminotransferase</fullName>
    </submittedName>
</protein>
<dbReference type="InterPro" id="IPR015422">
    <property type="entry name" value="PyrdxlP-dep_Trfase_small"/>
</dbReference>
<accession>A0A3S9N0K7</accession>
<dbReference type="PIRSF" id="PIRSF000390">
    <property type="entry name" value="PLP_StrS"/>
    <property type="match status" value="1"/>
</dbReference>
<gene>
    <name evidence="6" type="ORF">EJ995_12020</name>
</gene>
<dbReference type="CDD" id="cd00616">
    <property type="entry name" value="AHBA_syn"/>
    <property type="match status" value="1"/>
</dbReference>
<proteinExistence type="inferred from homology"/>
<evidence type="ECO:0000313" key="6">
    <source>
        <dbReference type="EMBL" id="AZQ44914.1"/>
    </source>
</evidence>
<sequence>MAAPIPYLDLKSLQGRFLQQDLDVMQHLHDSGTYIGGDMVTRFENEFAAYCGVQHCIGVANGLEALEIILRADVELGVLTKAARILVPAHTYIATFLSITNAGCIPVPVDVDELLLTADKIKNQLDNIHGVIAVDIYGKLVDDEVYAFLPDRQAGAKAKKIPIYTDAAQAHGARTDQGMRSGSRGRASAFSFYPTKNLGALGDAGAIVTDDEELGSMCRKIANYGRESRYVNDVLGVNSRLDPLQAGFLSNRLPLLDQDNARRREIAETYISSIKHEKIQVPNSLWIEHNAHHVFPIYSDDRGRLVQHMDAAGIGTNFHYKIPPHHQEVYPEFNAFNFPVTERLHKTQLSIPCHPLLSDQEVQRVIDTVNSFE</sequence>
<evidence type="ECO:0000313" key="7">
    <source>
        <dbReference type="Proteomes" id="UP000279600"/>
    </source>
</evidence>
<dbReference type="InterPro" id="IPR015424">
    <property type="entry name" value="PyrdxlP-dep_Trfase"/>
</dbReference>
<dbReference type="RefSeq" id="WP_126448629.1">
    <property type="nucleotide sequence ID" value="NZ_CP034549.1"/>
</dbReference>
<organism evidence="6 7">
    <name type="scientific">Nonlabens ponticola</name>
    <dbReference type="NCBI Taxonomy" id="2496866"/>
    <lineage>
        <taxon>Bacteria</taxon>
        <taxon>Pseudomonadati</taxon>
        <taxon>Bacteroidota</taxon>
        <taxon>Flavobacteriia</taxon>
        <taxon>Flavobacteriales</taxon>
        <taxon>Flavobacteriaceae</taxon>
        <taxon>Nonlabens</taxon>
    </lineage>
</organism>
<dbReference type="AlphaFoldDB" id="A0A3S9N0K7"/>
<evidence type="ECO:0000256" key="4">
    <source>
        <dbReference type="PIRSR" id="PIRSR000390-2"/>
    </source>
</evidence>